<keyword evidence="1" id="KW-0732">Signal</keyword>
<feature type="signal peptide" evidence="1">
    <location>
        <begin position="1"/>
        <end position="26"/>
    </location>
</feature>
<dbReference type="WBParaSite" id="jg22083">
    <property type="protein sequence ID" value="jg22083"/>
    <property type="gene ID" value="jg22083"/>
</dbReference>
<name>A0A915DNZ2_9BILA</name>
<keyword evidence="2" id="KW-1185">Reference proteome</keyword>
<proteinExistence type="predicted"/>
<evidence type="ECO:0000313" key="2">
    <source>
        <dbReference type="Proteomes" id="UP000887574"/>
    </source>
</evidence>
<protein>
    <submittedName>
        <fullName evidence="3">Uncharacterized protein</fullName>
    </submittedName>
</protein>
<evidence type="ECO:0000313" key="3">
    <source>
        <dbReference type="WBParaSite" id="jg22083"/>
    </source>
</evidence>
<organism evidence="2 3">
    <name type="scientific">Ditylenchus dipsaci</name>
    <dbReference type="NCBI Taxonomy" id="166011"/>
    <lineage>
        <taxon>Eukaryota</taxon>
        <taxon>Metazoa</taxon>
        <taxon>Ecdysozoa</taxon>
        <taxon>Nematoda</taxon>
        <taxon>Chromadorea</taxon>
        <taxon>Rhabditida</taxon>
        <taxon>Tylenchina</taxon>
        <taxon>Tylenchomorpha</taxon>
        <taxon>Sphaerularioidea</taxon>
        <taxon>Anguinidae</taxon>
        <taxon>Anguininae</taxon>
        <taxon>Ditylenchus</taxon>
    </lineage>
</organism>
<accession>A0A915DNZ2</accession>
<dbReference type="AlphaFoldDB" id="A0A915DNZ2"/>
<feature type="chain" id="PRO_5038035952" evidence="1">
    <location>
        <begin position="27"/>
        <end position="99"/>
    </location>
</feature>
<evidence type="ECO:0000256" key="1">
    <source>
        <dbReference type="SAM" id="SignalP"/>
    </source>
</evidence>
<reference evidence="3" key="1">
    <citation type="submission" date="2022-11" db="UniProtKB">
        <authorList>
            <consortium name="WormBaseParasite"/>
        </authorList>
    </citation>
    <scope>IDENTIFICATION</scope>
</reference>
<dbReference type="Proteomes" id="UP000887574">
    <property type="component" value="Unplaced"/>
</dbReference>
<sequence>MGGSQTWSLGGLTFLLVAVFVSQIVAREPVRQGAYDSSYAFLNVRSADTSAEASASVSTSSNTEAEPCLQFVEDAVPYRIAGGTTLSMRLMFARSRITH</sequence>